<proteinExistence type="predicted"/>
<dbReference type="PROSITE" id="PS50109">
    <property type="entry name" value="HIS_KIN"/>
    <property type="match status" value="1"/>
</dbReference>
<evidence type="ECO:0000259" key="7">
    <source>
        <dbReference type="PROSITE" id="PS50109"/>
    </source>
</evidence>
<feature type="compositionally biased region" description="Low complexity" evidence="5">
    <location>
        <begin position="116"/>
        <end position="134"/>
    </location>
</feature>
<keyword evidence="9" id="KW-1185">Reference proteome</keyword>
<name>D3B3Q1_HETP5</name>
<dbReference type="CDD" id="cd00082">
    <property type="entry name" value="HisKA"/>
    <property type="match status" value="1"/>
</dbReference>
<dbReference type="GO" id="GO:0005886">
    <property type="term" value="C:plasma membrane"/>
    <property type="evidence" value="ECO:0007669"/>
    <property type="project" value="TreeGrafter"/>
</dbReference>
<dbReference type="EC" id="2.7.13.3" evidence="2"/>
<dbReference type="AlphaFoldDB" id="D3B3Q1"/>
<feature type="domain" description="Histidine kinase" evidence="7">
    <location>
        <begin position="703"/>
        <end position="904"/>
    </location>
</feature>
<dbReference type="PANTHER" id="PTHR43047:SF72">
    <property type="entry name" value="OSMOSENSING HISTIDINE PROTEIN KINASE SLN1"/>
    <property type="match status" value="1"/>
</dbReference>
<evidence type="ECO:0000259" key="6">
    <source>
        <dbReference type="PROSITE" id="PS50086"/>
    </source>
</evidence>
<dbReference type="GeneID" id="31358542"/>
<dbReference type="InterPro" id="IPR003594">
    <property type="entry name" value="HATPase_dom"/>
</dbReference>
<protein>
    <recommendedName>
        <fullName evidence="2">histidine kinase</fullName>
        <ecNumber evidence="2">2.7.13.3</ecNumber>
    </recommendedName>
</protein>
<dbReference type="GO" id="GO:0009927">
    <property type="term" value="F:histidine phosphotransfer kinase activity"/>
    <property type="evidence" value="ECO:0007669"/>
    <property type="project" value="TreeGrafter"/>
</dbReference>
<dbReference type="Pfam" id="PF00566">
    <property type="entry name" value="RabGAP-TBC"/>
    <property type="match status" value="1"/>
</dbReference>
<feature type="domain" description="Rab-GAP TBC" evidence="6">
    <location>
        <begin position="1"/>
        <end position="46"/>
    </location>
</feature>
<evidence type="ECO:0000313" key="8">
    <source>
        <dbReference type="EMBL" id="EFA83949.1"/>
    </source>
</evidence>
<dbReference type="Gene3D" id="3.30.565.10">
    <property type="entry name" value="Histidine kinase-like ATPase, C-terminal domain"/>
    <property type="match status" value="1"/>
</dbReference>
<dbReference type="PANTHER" id="PTHR43047">
    <property type="entry name" value="TWO-COMPONENT HISTIDINE PROTEIN KINASE"/>
    <property type="match status" value="1"/>
</dbReference>
<dbReference type="RefSeq" id="XP_020436066.1">
    <property type="nucleotide sequence ID" value="XM_020573994.1"/>
</dbReference>
<reference evidence="8 9" key="1">
    <citation type="journal article" date="2011" name="Genome Res.">
        <title>Phylogeny-wide analysis of social amoeba genomes highlights ancient origins for complex intercellular communication.</title>
        <authorList>
            <person name="Heidel A.J."/>
            <person name="Lawal H.M."/>
            <person name="Felder M."/>
            <person name="Schilde C."/>
            <person name="Helps N.R."/>
            <person name="Tunggal B."/>
            <person name="Rivero F."/>
            <person name="John U."/>
            <person name="Schleicher M."/>
            <person name="Eichinger L."/>
            <person name="Platzer M."/>
            <person name="Noegel A.A."/>
            <person name="Schaap P."/>
            <person name="Gloeckner G."/>
        </authorList>
    </citation>
    <scope>NUCLEOTIDE SEQUENCE [LARGE SCALE GENOMIC DNA]</scope>
    <source>
        <strain evidence="9">ATCC 26659 / Pp 5 / PN500</strain>
    </source>
</reference>
<dbReference type="Pfam" id="PF02518">
    <property type="entry name" value="HATPase_c"/>
    <property type="match status" value="1"/>
</dbReference>
<evidence type="ECO:0000256" key="1">
    <source>
        <dbReference type="ARBA" id="ARBA00000085"/>
    </source>
</evidence>
<evidence type="ECO:0000256" key="5">
    <source>
        <dbReference type="SAM" id="MobiDB-lite"/>
    </source>
</evidence>
<comment type="catalytic activity">
    <reaction evidence="1">
        <text>ATP + protein L-histidine = ADP + protein N-phospho-L-histidine.</text>
        <dbReference type="EC" id="2.7.13.3"/>
    </reaction>
</comment>
<dbReference type="InterPro" id="IPR035969">
    <property type="entry name" value="Rab-GAP_TBC_sf"/>
</dbReference>
<dbReference type="SUPFAM" id="SSF47923">
    <property type="entry name" value="Ypt/Rab-GAP domain of gyp1p"/>
    <property type="match status" value="1"/>
</dbReference>
<dbReference type="SMART" id="SM00388">
    <property type="entry name" value="HisKA"/>
    <property type="match status" value="1"/>
</dbReference>
<sequence length="978" mass="110693">MFRFNHFEEEEINSNDWAMSWLRYLLSVELPLECVLRLWDTYLSAQLGLDLHVFVCLAILINFSEELLELEHSEILGFLQHLPGIDMDQNRILLFDLNLLTRFKNCNMMSSPIIQNNNNNNSSSGGSNNSENNSGKKNNNLSFCISSFENALKNVTTGTVCSPPSTSGGLPPIPTIPTFNGKSPLSDDVILDYQCPEDIDQLQKEVMNIWPTFYRLLSVKRDNIFRSVVDLLSHALGGDRRYIISQLNENQSTLIPLYDSKIFIDKPTTATNNPDHPITSAINSSNCNTNTNGSSKINLTTFSPIFLEPIPITGNKDGVPSPSEIPCSDILHQIKDEHSVIYNEKESVLQIPLFFKFILGAITIKPFYKHELDILSSSQLIRFVKIKAIKEMERIKSESLLNFFVEFSCTDSNELFHSLTKYLCYYLGVKHAFVCQFIPPDTSISISYCKEGVIQPNIEYLLSGTPCGELTAKKPVHFANNIVSYFPEDKWLVENNIVSYLGIPFLDSVGDMLGHLTVMNDREINPDIMYTSILAALANKTTMELERRKVAENFAVTKELLNQFPSTSVILTNGEGKISRTFGAQLFDFQSTELIDQSIDILQYNQNSQDMPLSQMIPVNCNADGTTKPNEGIKKEVVCSKNPKEQFPAEVYVKNINIHKDKFIGRMYVIRDITETKNNQRVLVEARDRALQGVQMKSQFMASISHEIRTPMNAVIGLSEILLSSNLPQVQMNVVETLHKSAELLYSITSDILDFQRIEASKLELEIIEFDFQGCIEGIVNTLSLQLDKPIEILLSFDNKIPKILKGDPNRIRQILLNLGQNSIKYTNYGHIYIKISLLEHNDFKCKISFSIEDTGIGMEESQHSKLFQPFHQLDSSTTRNHLHVALNVGRSPPTLPGATGSLSDGTTTLETTETLQDYSGVEYCQDSRGWRRQFKLLPTRVLQRAKPTVWCYQFVGSVFVFECTRKAFHQPDGCRRN</sequence>
<dbReference type="SUPFAM" id="SSF47384">
    <property type="entry name" value="Homodimeric domain of signal transducing histidine kinase"/>
    <property type="match status" value="1"/>
</dbReference>
<dbReference type="Gene3D" id="1.10.287.130">
    <property type="match status" value="1"/>
</dbReference>
<dbReference type="SUPFAM" id="SSF55874">
    <property type="entry name" value="ATPase domain of HSP90 chaperone/DNA topoisomerase II/histidine kinase"/>
    <property type="match status" value="1"/>
</dbReference>
<dbReference type="PROSITE" id="PS50086">
    <property type="entry name" value="TBC_RABGAP"/>
    <property type="match status" value="1"/>
</dbReference>
<feature type="region of interest" description="Disordered" evidence="5">
    <location>
        <begin position="114"/>
        <end position="134"/>
    </location>
</feature>
<dbReference type="Gene3D" id="3.30.450.20">
    <property type="entry name" value="PAS domain"/>
    <property type="match status" value="1"/>
</dbReference>
<keyword evidence="3" id="KW-0808">Transferase</keyword>
<keyword evidence="4" id="KW-0418">Kinase</keyword>
<evidence type="ECO:0000313" key="9">
    <source>
        <dbReference type="Proteomes" id="UP000001396"/>
    </source>
</evidence>
<evidence type="ECO:0000256" key="4">
    <source>
        <dbReference type="ARBA" id="ARBA00022777"/>
    </source>
</evidence>
<dbReference type="SMART" id="SM00387">
    <property type="entry name" value="HATPase_c"/>
    <property type="match status" value="1"/>
</dbReference>
<dbReference type="Proteomes" id="UP000001396">
    <property type="component" value="Unassembled WGS sequence"/>
</dbReference>
<organism evidence="8 9">
    <name type="scientific">Heterostelium pallidum (strain ATCC 26659 / Pp 5 / PN500)</name>
    <name type="common">Cellular slime mold</name>
    <name type="synonym">Polysphondylium pallidum</name>
    <dbReference type="NCBI Taxonomy" id="670386"/>
    <lineage>
        <taxon>Eukaryota</taxon>
        <taxon>Amoebozoa</taxon>
        <taxon>Evosea</taxon>
        <taxon>Eumycetozoa</taxon>
        <taxon>Dictyostelia</taxon>
        <taxon>Acytosteliales</taxon>
        <taxon>Acytosteliaceae</taxon>
        <taxon>Heterostelium</taxon>
    </lineage>
</organism>
<dbReference type="InterPro" id="IPR000195">
    <property type="entry name" value="Rab-GAP-TBC_dom"/>
</dbReference>
<dbReference type="InterPro" id="IPR036097">
    <property type="entry name" value="HisK_dim/P_sf"/>
</dbReference>
<dbReference type="InParanoid" id="D3B3Q1"/>
<evidence type="ECO:0000256" key="3">
    <source>
        <dbReference type="ARBA" id="ARBA00022679"/>
    </source>
</evidence>
<evidence type="ECO:0000256" key="2">
    <source>
        <dbReference type="ARBA" id="ARBA00012438"/>
    </source>
</evidence>
<dbReference type="EMBL" id="ADBJ01000010">
    <property type="protein sequence ID" value="EFA83949.1"/>
    <property type="molecule type" value="Genomic_DNA"/>
</dbReference>
<dbReference type="InterPro" id="IPR005467">
    <property type="entry name" value="His_kinase_dom"/>
</dbReference>
<gene>
    <name evidence="8" type="ORF">PPL_03019</name>
</gene>
<dbReference type="Gene3D" id="1.10.472.80">
    <property type="entry name" value="Ypt/Rab-GAP domain of gyp1p, domain 3"/>
    <property type="match status" value="1"/>
</dbReference>
<dbReference type="STRING" id="670386.D3B3Q1"/>
<dbReference type="InterPro" id="IPR036890">
    <property type="entry name" value="HATPase_C_sf"/>
</dbReference>
<dbReference type="Pfam" id="PF00512">
    <property type="entry name" value="HisKA"/>
    <property type="match status" value="1"/>
</dbReference>
<comment type="caution">
    <text evidence="8">The sequence shown here is derived from an EMBL/GenBank/DDBJ whole genome shotgun (WGS) entry which is preliminary data.</text>
</comment>
<accession>D3B3Q1</accession>
<dbReference type="InterPro" id="IPR003661">
    <property type="entry name" value="HisK_dim/P_dom"/>
</dbReference>
<dbReference type="GO" id="GO:0000155">
    <property type="term" value="F:phosphorelay sensor kinase activity"/>
    <property type="evidence" value="ECO:0007669"/>
    <property type="project" value="InterPro"/>
</dbReference>
<dbReference type="SUPFAM" id="SSF55781">
    <property type="entry name" value="GAF domain-like"/>
    <property type="match status" value="1"/>
</dbReference>